<dbReference type="EMBL" id="CM031827">
    <property type="protein sequence ID" value="KAG6724571.1"/>
    <property type="molecule type" value="Genomic_DNA"/>
</dbReference>
<protein>
    <submittedName>
        <fullName evidence="2">Uncharacterized protein</fullName>
    </submittedName>
</protein>
<evidence type="ECO:0000313" key="2">
    <source>
        <dbReference type="EMBL" id="KAG6724571.1"/>
    </source>
</evidence>
<dbReference type="Proteomes" id="UP000811246">
    <property type="component" value="Chromosome 3"/>
</dbReference>
<accession>A0A922FR55</accession>
<sequence length="75" mass="7969">MSKGAVICLICMFMLVCGILIGDTDAAPLKYGPMPKGRIPAPDCDLDPDALICIEDGYCPKGSDCPAIIKHRTKS</sequence>
<keyword evidence="1" id="KW-0732">Signal</keyword>
<name>A0A922FR55_CARIL</name>
<comment type="caution">
    <text evidence="2">The sequence shown here is derived from an EMBL/GenBank/DDBJ whole genome shotgun (WGS) entry which is preliminary data.</text>
</comment>
<evidence type="ECO:0000313" key="3">
    <source>
        <dbReference type="Proteomes" id="UP000811246"/>
    </source>
</evidence>
<feature type="signal peptide" evidence="1">
    <location>
        <begin position="1"/>
        <end position="26"/>
    </location>
</feature>
<proteinExistence type="predicted"/>
<dbReference type="AlphaFoldDB" id="A0A922FR55"/>
<organism evidence="2 3">
    <name type="scientific">Carya illinoinensis</name>
    <name type="common">Pecan</name>
    <dbReference type="NCBI Taxonomy" id="32201"/>
    <lineage>
        <taxon>Eukaryota</taxon>
        <taxon>Viridiplantae</taxon>
        <taxon>Streptophyta</taxon>
        <taxon>Embryophyta</taxon>
        <taxon>Tracheophyta</taxon>
        <taxon>Spermatophyta</taxon>
        <taxon>Magnoliopsida</taxon>
        <taxon>eudicotyledons</taxon>
        <taxon>Gunneridae</taxon>
        <taxon>Pentapetalae</taxon>
        <taxon>rosids</taxon>
        <taxon>fabids</taxon>
        <taxon>Fagales</taxon>
        <taxon>Juglandaceae</taxon>
        <taxon>Carya</taxon>
    </lineage>
</organism>
<evidence type="ECO:0000256" key="1">
    <source>
        <dbReference type="SAM" id="SignalP"/>
    </source>
</evidence>
<reference evidence="2" key="1">
    <citation type="submission" date="2021-01" db="EMBL/GenBank/DDBJ databases">
        <authorList>
            <person name="Lovell J.T."/>
            <person name="Bentley N."/>
            <person name="Bhattarai G."/>
            <person name="Jenkins J.W."/>
            <person name="Sreedasyam A."/>
            <person name="Alarcon Y."/>
            <person name="Bock C."/>
            <person name="Boston L."/>
            <person name="Carlson J."/>
            <person name="Cervantes K."/>
            <person name="Clermont K."/>
            <person name="Krom N."/>
            <person name="Kubenka K."/>
            <person name="Mamidi S."/>
            <person name="Mattison C."/>
            <person name="Monteros M."/>
            <person name="Pisani C."/>
            <person name="Plott C."/>
            <person name="Rajasekar S."/>
            <person name="Rhein H.S."/>
            <person name="Rohla C."/>
            <person name="Song M."/>
            <person name="Hilaire R.S."/>
            <person name="Shu S."/>
            <person name="Wells L."/>
            <person name="Wang X."/>
            <person name="Webber J."/>
            <person name="Heerema R.J."/>
            <person name="Klein P."/>
            <person name="Conner P."/>
            <person name="Grauke L."/>
            <person name="Grimwood J."/>
            <person name="Schmutz J."/>
            <person name="Randall J.J."/>
        </authorList>
    </citation>
    <scope>NUCLEOTIDE SEQUENCE</scope>
    <source>
        <tissue evidence="2">Leaf</tissue>
    </source>
</reference>
<gene>
    <name evidence="2" type="ORF">I3842_03G263700</name>
</gene>
<feature type="chain" id="PRO_5037402294" evidence="1">
    <location>
        <begin position="27"/>
        <end position="75"/>
    </location>
</feature>